<evidence type="ECO:0000313" key="2">
    <source>
        <dbReference type="EMBL" id="EDW33893.1"/>
    </source>
</evidence>
<evidence type="ECO:0000256" key="1">
    <source>
        <dbReference type="SAM" id="MobiDB-lite"/>
    </source>
</evidence>
<feature type="region of interest" description="Disordered" evidence="1">
    <location>
        <begin position="29"/>
        <end position="153"/>
    </location>
</feature>
<protein>
    <submittedName>
        <fullName evidence="2">GL21884</fullName>
    </submittedName>
</protein>
<keyword evidence="3" id="KW-1185">Reference proteome</keyword>
<feature type="compositionally biased region" description="Basic and acidic residues" evidence="1">
    <location>
        <begin position="43"/>
        <end position="81"/>
    </location>
</feature>
<organism evidence="3">
    <name type="scientific">Drosophila persimilis</name>
    <name type="common">Fruit fly</name>
    <dbReference type="NCBI Taxonomy" id="7234"/>
    <lineage>
        <taxon>Eukaryota</taxon>
        <taxon>Metazoa</taxon>
        <taxon>Ecdysozoa</taxon>
        <taxon>Arthropoda</taxon>
        <taxon>Hexapoda</taxon>
        <taxon>Insecta</taxon>
        <taxon>Pterygota</taxon>
        <taxon>Neoptera</taxon>
        <taxon>Endopterygota</taxon>
        <taxon>Diptera</taxon>
        <taxon>Brachycera</taxon>
        <taxon>Muscomorpha</taxon>
        <taxon>Ephydroidea</taxon>
        <taxon>Drosophilidae</taxon>
        <taxon>Drosophila</taxon>
        <taxon>Sophophora</taxon>
    </lineage>
</organism>
<feature type="compositionally biased region" description="Basic and acidic residues" evidence="1">
    <location>
        <begin position="99"/>
        <end position="118"/>
    </location>
</feature>
<evidence type="ECO:0000313" key="3">
    <source>
        <dbReference type="Proteomes" id="UP000008744"/>
    </source>
</evidence>
<dbReference type="OMA" id="IAWERNP"/>
<dbReference type="HOGENOM" id="CLU_1847229_0_0_1"/>
<dbReference type="EMBL" id="CH479182">
    <property type="protein sequence ID" value="EDW33893.1"/>
    <property type="molecule type" value="Genomic_DNA"/>
</dbReference>
<dbReference type="Proteomes" id="UP000008744">
    <property type="component" value="Unassembled WGS sequence"/>
</dbReference>
<feature type="compositionally biased region" description="Basic and acidic residues" evidence="1">
    <location>
        <begin position="131"/>
        <end position="153"/>
    </location>
</feature>
<name>B4GE58_DROPE</name>
<sequence length="153" mass="17635">MPPDTVSHRSDGRDICGFAATIQGQLIEPGVATWQPSRTNTHNRHDPQQRDSKPGTDSPRVHRDRRDQARPGETKHPEENTKISTMDYKLEPLADAEIAWERNPERNPERVRSERTADQDDYENAILATGQEDRDIQKPTQRPEKWDCERTEA</sequence>
<gene>
    <name evidence="2" type="primary">Dper\GL21884</name>
    <name evidence="2" type="ORF">Dper_GL21884</name>
</gene>
<accession>B4GE58</accession>
<dbReference type="AlphaFoldDB" id="B4GE58"/>
<reference evidence="2 3" key="1">
    <citation type="journal article" date="2007" name="Nature">
        <title>Evolution of genes and genomes on the Drosophila phylogeny.</title>
        <authorList>
            <consortium name="Drosophila 12 Genomes Consortium"/>
            <person name="Clark A.G."/>
            <person name="Eisen M.B."/>
            <person name="Smith D.R."/>
            <person name="Bergman C.M."/>
            <person name="Oliver B."/>
            <person name="Markow T.A."/>
            <person name="Kaufman T.C."/>
            <person name="Kellis M."/>
            <person name="Gelbart W."/>
            <person name="Iyer V.N."/>
            <person name="Pollard D.A."/>
            <person name="Sackton T.B."/>
            <person name="Larracuente A.M."/>
            <person name="Singh N.D."/>
            <person name="Abad J.P."/>
            <person name="Abt D.N."/>
            <person name="Adryan B."/>
            <person name="Aguade M."/>
            <person name="Akashi H."/>
            <person name="Anderson W.W."/>
            <person name="Aquadro C.F."/>
            <person name="Ardell D.H."/>
            <person name="Arguello R."/>
            <person name="Artieri C.G."/>
            <person name="Barbash D.A."/>
            <person name="Barker D."/>
            <person name="Barsanti P."/>
            <person name="Batterham P."/>
            <person name="Batzoglou S."/>
            <person name="Begun D."/>
            <person name="Bhutkar A."/>
            <person name="Blanco E."/>
            <person name="Bosak S.A."/>
            <person name="Bradley R.K."/>
            <person name="Brand A.D."/>
            <person name="Brent M.R."/>
            <person name="Brooks A.N."/>
            <person name="Brown R.H."/>
            <person name="Butlin R.K."/>
            <person name="Caggese C."/>
            <person name="Calvi B.R."/>
            <person name="Bernardo de Carvalho A."/>
            <person name="Caspi A."/>
            <person name="Castrezana S."/>
            <person name="Celniker S.E."/>
            <person name="Chang J.L."/>
            <person name="Chapple C."/>
            <person name="Chatterji S."/>
            <person name="Chinwalla A."/>
            <person name="Civetta A."/>
            <person name="Clifton S.W."/>
            <person name="Comeron J.M."/>
            <person name="Costello J.C."/>
            <person name="Coyne J.A."/>
            <person name="Daub J."/>
            <person name="David R.G."/>
            <person name="Delcher A.L."/>
            <person name="Delehaunty K."/>
            <person name="Do C.B."/>
            <person name="Ebling H."/>
            <person name="Edwards K."/>
            <person name="Eickbush T."/>
            <person name="Evans J.D."/>
            <person name="Filipski A."/>
            <person name="Findeiss S."/>
            <person name="Freyhult E."/>
            <person name="Fulton L."/>
            <person name="Fulton R."/>
            <person name="Garcia A.C."/>
            <person name="Gardiner A."/>
            <person name="Garfield D.A."/>
            <person name="Garvin B.E."/>
            <person name="Gibson G."/>
            <person name="Gilbert D."/>
            <person name="Gnerre S."/>
            <person name="Godfrey J."/>
            <person name="Good R."/>
            <person name="Gotea V."/>
            <person name="Gravely B."/>
            <person name="Greenberg A.J."/>
            <person name="Griffiths-Jones S."/>
            <person name="Gross S."/>
            <person name="Guigo R."/>
            <person name="Gustafson E.A."/>
            <person name="Haerty W."/>
            <person name="Hahn M.W."/>
            <person name="Halligan D.L."/>
            <person name="Halpern A.L."/>
            <person name="Halter G.M."/>
            <person name="Han M.V."/>
            <person name="Heger A."/>
            <person name="Hillier L."/>
            <person name="Hinrichs A.S."/>
            <person name="Holmes I."/>
            <person name="Hoskins R.A."/>
            <person name="Hubisz M.J."/>
            <person name="Hultmark D."/>
            <person name="Huntley M.A."/>
            <person name="Jaffe D.B."/>
            <person name="Jagadeeshan S."/>
            <person name="Jeck W.R."/>
            <person name="Johnson J."/>
            <person name="Jones C.D."/>
            <person name="Jordan W.C."/>
            <person name="Karpen G.H."/>
            <person name="Kataoka E."/>
            <person name="Keightley P.D."/>
            <person name="Kheradpour P."/>
            <person name="Kirkness E.F."/>
            <person name="Koerich L.B."/>
            <person name="Kristiansen K."/>
            <person name="Kudrna D."/>
            <person name="Kulathinal R.J."/>
            <person name="Kumar S."/>
            <person name="Kwok R."/>
            <person name="Lander E."/>
            <person name="Langley C.H."/>
            <person name="Lapoint R."/>
            <person name="Lazzaro B.P."/>
            <person name="Lee S.J."/>
            <person name="Levesque L."/>
            <person name="Li R."/>
            <person name="Lin C.F."/>
            <person name="Lin M.F."/>
            <person name="Lindblad-Toh K."/>
            <person name="Llopart A."/>
            <person name="Long M."/>
            <person name="Low L."/>
            <person name="Lozovsky E."/>
            <person name="Lu J."/>
            <person name="Luo M."/>
            <person name="Machado C.A."/>
            <person name="Makalowski W."/>
            <person name="Marzo M."/>
            <person name="Matsuda M."/>
            <person name="Matzkin L."/>
            <person name="McAllister B."/>
            <person name="McBride C.S."/>
            <person name="McKernan B."/>
            <person name="McKernan K."/>
            <person name="Mendez-Lago M."/>
            <person name="Minx P."/>
            <person name="Mollenhauer M.U."/>
            <person name="Montooth K."/>
            <person name="Mount S.M."/>
            <person name="Mu X."/>
            <person name="Myers E."/>
            <person name="Negre B."/>
            <person name="Newfeld S."/>
            <person name="Nielsen R."/>
            <person name="Noor M.A."/>
            <person name="O'Grady P."/>
            <person name="Pachter L."/>
            <person name="Papaceit M."/>
            <person name="Parisi M.J."/>
            <person name="Parisi M."/>
            <person name="Parts L."/>
            <person name="Pedersen J.S."/>
            <person name="Pesole G."/>
            <person name="Phillippy A.M."/>
            <person name="Ponting C.P."/>
            <person name="Pop M."/>
            <person name="Porcelli D."/>
            <person name="Powell J.R."/>
            <person name="Prohaska S."/>
            <person name="Pruitt K."/>
            <person name="Puig M."/>
            <person name="Quesneville H."/>
            <person name="Ram K.R."/>
            <person name="Rand D."/>
            <person name="Rasmussen M.D."/>
            <person name="Reed L.K."/>
            <person name="Reenan R."/>
            <person name="Reily A."/>
            <person name="Remington K.A."/>
            <person name="Rieger T.T."/>
            <person name="Ritchie M.G."/>
            <person name="Robin C."/>
            <person name="Rogers Y.H."/>
            <person name="Rohde C."/>
            <person name="Rozas J."/>
            <person name="Rubenfield M.J."/>
            <person name="Ruiz A."/>
            <person name="Russo S."/>
            <person name="Salzberg S.L."/>
            <person name="Sanchez-Gracia A."/>
            <person name="Saranga D.J."/>
            <person name="Sato H."/>
            <person name="Schaeffer S.W."/>
            <person name="Schatz M.C."/>
            <person name="Schlenke T."/>
            <person name="Schwartz R."/>
            <person name="Segarra C."/>
            <person name="Singh R.S."/>
            <person name="Sirot L."/>
            <person name="Sirota M."/>
            <person name="Sisneros N.B."/>
            <person name="Smith C.D."/>
            <person name="Smith T.F."/>
            <person name="Spieth J."/>
            <person name="Stage D.E."/>
            <person name="Stark A."/>
            <person name="Stephan W."/>
            <person name="Strausberg R.L."/>
            <person name="Strempel S."/>
            <person name="Sturgill D."/>
            <person name="Sutton G."/>
            <person name="Sutton G.G."/>
            <person name="Tao W."/>
            <person name="Teichmann S."/>
            <person name="Tobari Y.N."/>
            <person name="Tomimura Y."/>
            <person name="Tsolas J.M."/>
            <person name="Valente V.L."/>
            <person name="Venter E."/>
            <person name="Venter J.C."/>
            <person name="Vicario S."/>
            <person name="Vieira F.G."/>
            <person name="Vilella A.J."/>
            <person name="Villasante A."/>
            <person name="Walenz B."/>
            <person name="Wang J."/>
            <person name="Wasserman M."/>
            <person name="Watts T."/>
            <person name="Wilson D."/>
            <person name="Wilson R.K."/>
            <person name="Wing R.A."/>
            <person name="Wolfner M.F."/>
            <person name="Wong A."/>
            <person name="Wong G.K."/>
            <person name="Wu C.I."/>
            <person name="Wu G."/>
            <person name="Yamamoto D."/>
            <person name="Yang H.P."/>
            <person name="Yang S.P."/>
            <person name="Yorke J.A."/>
            <person name="Yoshida K."/>
            <person name="Zdobnov E."/>
            <person name="Zhang P."/>
            <person name="Zhang Y."/>
            <person name="Zimin A.V."/>
            <person name="Baldwin J."/>
            <person name="Abdouelleil A."/>
            <person name="Abdulkadir J."/>
            <person name="Abebe A."/>
            <person name="Abera B."/>
            <person name="Abreu J."/>
            <person name="Acer S.C."/>
            <person name="Aftuck L."/>
            <person name="Alexander A."/>
            <person name="An P."/>
            <person name="Anderson E."/>
            <person name="Anderson S."/>
            <person name="Arachi H."/>
            <person name="Azer M."/>
            <person name="Bachantsang P."/>
            <person name="Barry A."/>
            <person name="Bayul T."/>
            <person name="Berlin A."/>
            <person name="Bessette D."/>
            <person name="Bloom T."/>
            <person name="Blye J."/>
            <person name="Boguslavskiy L."/>
            <person name="Bonnet C."/>
            <person name="Boukhgalter B."/>
            <person name="Bourzgui I."/>
            <person name="Brown A."/>
            <person name="Cahill P."/>
            <person name="Channer S."/>
            <person name="Cheshatsang Y."/>
            <person name="Chuda L."/>
            <person name="Citroen M."/>
            <person name="Collymore A."/>
            <person name="Cooke P."/>
            <person name="Costello M."/>
            <person name="D'Aco K."/>
            <person name="Daza R."/>
            <person name="De Haan G."/>
            <person name="DeGray S."/>
            <person name="DeMaso C."/>
            <person name="Dhargay N."/>
            <person name="Dooley K."/>
            <person name="Dooley E."/>
            <person name="Doricent M."/>
            <person name="Dorje P."/>
            <person name="Dorjee K."/>
            <person name="Dupes A."/>
            <person name="Elong R."/>
            <person name="Falk J."/>
            <person name="Farina A."/>
            <person name="Faro S."/>
            <person name="Ferguson D."/>
            <person name="Fisher S."/>
            <person name="Foley C.D."/>
            <person name="Franke A."/>
            <person name="Friedrich D."/>
            <person name="Gadbois L."/>
            <person name="Gearin G."/>
            <person name="Gearin C.R."/>
            <person name="Giannoukos G."/>
            <person name="Goode T."/>
            <person name="Graham J."/>
            <person name="Grandbois E."/>
            <person name="Grewal S."/>
            <person name="Gyaltsen K."/>
            <person name="Hafez N."/>
            <person name="Hagos B."/>
            <person name="Hall J."/>
            <person name="Henson C."/>
            <person name="Hollinger A."/>
            <person name="Honan T."/>
            <person name="Huard M.D."/>
            <person name="Hughes L."/>
            <person name="Hurhula B."/>
            <person name="Husby M.E."/>
            <person name="Kamat A."/>
            <person name="Kanga B."/>
            <person name="Kashin S."/>
            <person name="Khazanovich D."/>
            <person name="Kisner P."/>
            <person name="Lance K."/>
            <person name="Lara M."/>
            <person name="Lee W."/>
            <person name="Lennon N."/>
            <person name="Letendre F."/>
            <person name="LeVine R."/>
            <person name="Lipovsky A."/>
            <person name="Liu X."/>
            <person name="Liu J."/>
            <person name="Liu S."/>
            <person name="Lokyitsang T."/>
            <person name="Lokyitsang Y."/>
            <person name="Lubonja R."/>
            <person name="Lui A."/>
            <person name="MacDonald P."/>
            <person name="Magnisalis V."/>
            <person name="Maru K."/>
            <person name="Matthews C."/>
            <person name="McCusker W."/>
            <person name="McDonough S."/>
            <person name="Mehta T."/>
            <person name="Meldrim J."/>
            <person name="Meneus L."/>
            <person name="Mihai O."/>
            <person name="Mihalev A."/>
            <person name="Mihova T."/>
            <person name="Mittelman R."/>
            <person name="Mlenga V."/>
            <person name="Montmayeur A."/>
            <person name="Mulrain L."/>
            <person name="Navidi A."/>
            <person name="Naylor J."/>
            <person name="Negash T."/>
            <person name="Nguyen T."/>
            <person name="Nguyen N."/>
            <person name="Nicol R."/>
            <person name="Norbu C."/>
            <person name="Norbu N."/>
            <person name="Novod N."/>
            <person name="O'Neill B."/>
            <person name="Osman S."/>
            <person name="Markiewicz E."/>
            <person name="Oyono O.L."/>
            <person name="Patti C."/>
            <person name="Phunkhang P."/>
            <person name="Pierre F."/>
            <person name="Priest M."/>
            <person name="Raghuraman S."/>
            <person name="Rege F."/>
            <person name="Reyes R."/>
            <person name="Rise C."/>
            <person name="Rogov P."/>
            <person name="Ross K."/>
            <person name="Ryan E."/>
            <person name="Settipalli S."/>
            <person name="Shea T."/>
            <person name="Sherpa N."/>
            <person name="Shi L."/>
            <person name="Shih D."/>
            <person name="Sparrow T."/>
            <person name="Spaulding J."/>
            <person name="Stalker J."/>
            <person name="Stange-Thomann N."/>
            <person name="Stavropoulos S."/>
            <person name="Stone C."/>
            <person name="Strader C."/>
            <person name="Tesfaye S."/>
            <person name="Thomson T."/>
            <person name="Thoulutsang Y."/>
            <person name="Thoulutsang D."/>
            <person name="Topham K."/>
            <person name="Topping I."/>
            <person name="Tsamla T."/>
            <person name="Vassiliev H."/>
            <person name="Vo A."/>
            <person name="Wangchuk T."/>
            <person name="Wangdi T."/>
            <person name="Weiand M."/>
            <person name="Wilkinson J."/>
            <person name="Wilson A."/>
            <person name="Yadav S."/>
            <person name="Young G."/>
            <person name="Yu Q."/>
            <person name="Zembek L."/>
            <person name="Zhong D."/>
            <person name="Zimmer A."/>
            <person name="Zwirko Z."/>
            <person name="Jaffe D.B."/>
            <person name="Alvarez P."/>
            <person name="Brockman W."/>
            <person name="Butler J."/>
            <person name="Chin C."/>
            <person name="Gnerre S."/>
            <person name="Grabherr M."/>
            <person name="Kleber M."/>
            <person name="Mauceli E."/>
            <person name="MacCallum I."/>
        </authorList>
    </citation>
    <scope>NUCLEOTIDE SEQUENCE [LARGE SCALE GENOMIC DNA]</scope>
    <source>
        <strain evidence="3">MSH-3 / Tucson 14011-0111.49</strain>
    </source>
</reference>
<proteinExistence type="predicted"/>